<reference evidence="2 3" key="1">
    <citation type="submission" date="2021-01" db="EMBL/GenBank/DDBJ databases">
        <title>Whole genome shotgun sequence of Actinoplanes couchii NBRC 106145.</title>
        <authorList>
            <person name="Komaki H."/>
            <person name="Tamura T."/>
        </authorList>
    </citation>
    <scope>NUCLEOTIDE SEQUENCE [LARGE SCALE GENOMIC DNA]</scope>
    <source>
        <strain evidence="2 3">NBRC 106145</strain>
    </source>
</reference>
<accession>A0ABQ3XB49</accession>
<evidence type="ECO:0000313" key="3">
    <source>
        <dbReference type="Proteomes" id="UP000612282"/>
    </source>
</evidence>
<feature type="domain" description="NADPH-dependent FMN reductase-like" evidence="1">
    <location>
        <begin position="10"/>
        <end position="132"/>
    </location>
</feature>
<organism evidence="2 3">
    <name type="scientific">Actinoplanes couchii</name>
    <dbReference type="NCBI Taxonomy" id="403638"/>
    <lineage>
        <taxon>Bacteria</taxon>
        <taxon>Bacillati</taxon>
        <taxon>Actinomycetota</taxon>
        <taxon>Actinomycetes</taxon>
        <taxon>Micromonosporales</taxon>
        <taxon>Micromonosporaceae</taxon>
        <taxon>Actinoplanes</taxon>
    </lineage>
</organism>
<dbReference type="InterPro" id="IPR050712">
    <property type="entry name" value="NAD(P)H-dep_reductase"/>
</dbReference>
<name>A0ABQ3XB49_9ACTN</name>
<comment type="caution">
    <text evidence="2">The sequence shown here is derived from an EMBL/GenBank/DDBJ whole genome shotgun (WGS) entry which is preliminary data.</text>
</comment>
<evidence type="ECO:0000313" key="2">
    <source>
        <dbReference type="EMBL" id="GID55747.1"/>
    </source>
</evidence>
<dbReference type="InterPro" id="IPR029039">
    <property type="entry name" value="Flavoprotein-like_sf"/>
</dbReference>
<dbReference type="EMBL" id="BOMG01000052">
    <property type="protein sequence ID" value="GID55747.1"/>
    <property type="molecule type" value="Genomic_DNA"/>
</dbReference>
<keyword evidence="3" id="KW-1185">Reference proteome</keyword>
<sequence>MLYKLSGMTSVLLVPGSTRDGALHTAALRTAARFAPPEITTRLYDGLRALPAFAPGEEPPAEVVRLRALVVEADAILFSTPEYAGSLPGSLKNLLDWLVDGGDLEGKPAAWLSVVGPGRDDGARAALESVLGHGNARLMEAGCVRLPLEMASVDEAGFVTDERLHVALGDILHVLIEAMVEAQPRQPSWQVHSSVYPVVAQRGARPGSAYAGPSGQSAPDWLT</sequence>
<dbReference type="SUPFAM" id="SSF52218">
    <property type="entry name" value="Flavoproteins"/>
    <property type="match status" value="1"/>
</dbReference>
<dbReference type="Gene3D" id="3.40.50.360">
    <property type="match status" value="1"/>
</dbReference>
<dbReference type="PANTHER" id="PTHR30543">
    <property type="entry name" value="CHROMATE REDUCTASE"/>
    <property type="match status" value="1"/>
</dbReference>
<evidence type="ECO:0000259" key="1">
    <source>
        <dbReference type="Pfam" id="PF03358"/>
    </source>
</evidence>
<protein>
    <recommendedName>
        <fullName evidence="1">NADPH-dependent FMN reductase-like domain-containing protein</fullName>
    </recommendedName>
</protein>
<dbReference type="Proteomes" id="UP000612282">
    <property type="component" value="Unassembled WGS sequence"/>
</dbReference>
<dbReference type="PANTHER" id="PTHR30543:SF21">
    <property type="entry name" value="NAD(P)H-DEPENDENT FMN REDUCTASE LOT6"/>
    <property type="match status" value="1"/>
</dbReference>
<gene>
    <name evidence="2" type="ORF">Aco03nite_041510</name>
</gene>
<dbReference type="Pfam" id="PF03358">
    <property type="entry name" value="FMN_red"/>
    <property type="match status" value="1"/>
</dbReference>
<proteinExistence type="predicted"/>
<dbReference type="InterPro" id="IPR005025">
    <property type="entry name" value="FMN_Rdtase-like_dom"/>
</dbReference>